<feature type="signal peptide" evidence="1">
    <location>
        <begin position="1"/>
        <end position="21"/>
    </location>
</feature>
<accession>A0A0D8JAQ0</accession>
<evidence type="ECO:0000313" key="4">
    <source>
        <dbReference type="Proteomes" id="UP000032544"/>
    </source>
</evidence>
<feature type="chain" id="PRO_5002331096" description="Thioredoxin domain-containing protein" evidence="1">
    <location>
        <begin position="22"/>
        <end position="163"/>
    </location>
</feature>
<dbReference type="GO" id="GO:0015035">
    <property type="term" value="F:protein-disulfide reductase activity"/>
    <property type="evidence" value="ECO:0007669"/>
    <property type="project" value="TreeGrafter"/>
</dbReference>
<keyword evidence="4" id="KW-1185">Reference proteome</keyword>
<protein>
    <recommendedName>
        <fullName evidence="2">Thioredoxin domain-containing protein</fullName>
    </recommendedName>
</protein>
<dbReference type="STRING" id="1544798.LH29_15725"/>
<dbReference type="PROSITE" id="PS51352">
    <property type="entry name" value="THIOREDOXIN_2"/>
    <property type="match status" value="1"/>
</dbReference>
<dbReference type="PANTHER" id="PTHR32234">
    <property type="entry name" value="THIOL:DISULFIDE INTERCHANGE PROTEIN DSBD"/>
    <property type="match status" value="1"/>
</dbReference>
<dbReference type="PANTHER" id="PTHR32234:SF0">
    <property type="entry name" value="THIOL:DISULFIDE INTERCHANGE PROTEIN DSBD"/>
    <property type="match status" value="1"/>
</dbReference>
<keyword evidence="1" id="KW-0732">Signal</keyword>
<evidence type="ECO:0000256" key="1">
    <source>
        <dbReference type="SAM" id="SignalP"/>
    </source>
</evidence>
<comment type="caution">
    <text evidence="3">The sequence shown here is derived from an EMBL/GenBank/DDBJ whole genome shotgun (WGS) entry which is preliminary data.</text>
</comment>
<organism evidence="3 4">
    <name type="scientific">Draconibacterium sediminis</name>
    <dbReference type="NCBI Taxonomy" id="1544798"/>
    <lineage>
        <taxon>Bacteria</taxon>
        <taxon>Pseudomonadati</taxon>
        <taxon>Bacteroidota</taxon>
        <taxon>Bacteroidia</taxon>
        <taxon>Marinilabiliales</taxon>
        <taxon>Prolixibacteraceae</taxon>
        <taxon>Draconibacterium</taxon>
    </lineage>
</organism>
<dbReference type="Pfam" id="PF13899">
    <property type="entry name" value="Thioredoxin_7"/>
    <property type="match status" value="1"/>
</dbReference>
<dbReference type="AlphaFoldDB" id="A0A0D8JAQ0"/>
<dbReference type="InterPro" id="IPR013766">
    <property type="entry name" value="Thioredoxin_domain"/>
</dbReference>
<name>A0A0D8JAQ0_9BACT</name>
<reference evidence="3 4" key="1">
    <citation type="submission" date="2014-09" db="EMBL/GenBank/DDBJ databases">
        <title>Draft Genome Sequence of Draconibacterium sp. JN14CK-3.</title>
        <authorList>
            <person name="Dong C."/>
            <person name="Lai Q."/>
            <person name="Shao Z."/>
        </authorList>
    </citation>
    <scope>NUCLEOTIDE SEQUENCE [LARGE SCALE GENOMIC DNA]</scope>
    <source>
        <strain evidence="3 4">JN14CK-3</strain>
    </source>
</reference>
<gene>
    <name evidence="3" type="ORF">LH29_15725</name>
</gene>
<dbReference type="RefSeq" id="WP_045031285.1">
    <property type="nucleotide sequence ID" value="NZ_JRHC01000004.1"/>
</dbReference>
<dbReference type="EMBL" id="JRHC01000004">
    <property type="protein sequence ID" value="KJF42863.1"/>
    <property type="molecule type" value="Genomic_DNA"/>
</dbReference>
<evidence type="ECO:0000313" key="3">
    <source>
        <dbReference type="EMBL" id="KJF42863.1"/>
    </source>
</evidence>
<feature type="domain" description="Thioredoxin" evidence="2">
    <location>
        <begin position="15"/>
        <end position="153"/>
    </location>
</feature>
<dbReference type="Gene3D" id="3.40.30.10">
    <property type="entry name" value="Glutaredoxin"/>
    <property type="match status" value="1"/>
</dbReference>
<dbReference type="SUPFAM" id="SSF52833">
    <property type="entry name" value="Thioredoxin-like"/>
    <property type="match status" value="1"/>
</dbReference>
<evidence type="ECO:0000259" key="2">
    <source>
        <dbReference type="PROSITE" id="PS51352"/>
    </source>
</evidence>
<dbReference type="Proteomes" id="UP000032544">
    <property type="component" value="Unassembled WGS sequence"/>
</dbReference>
<dbReference type="PATRIC" id="fig|1544798.3.peg.3312"/>
<proteinExistence type="predicted"/>
<dbReference type="OrthoDB" id="195735at2"/>
<dbReference type="GO" id="GO:0045454">
    <property type="term" value="P:cell redox homeostasis"/>
    <property type="evidence" value="ECO:0007669"/>
    <property type="project" value="TreeGrafter"/>
</dbReference>
<sequence length="163" mass="18972">MKHIKTIVLSLVMILPLLICAQEQKIYDTTADAKKDIAEAVDAAQKANKHVFLQIGGNWCPWCIKFHNFVHDDEELSSFMEDNFEVVKVNYDQNNRQEQLFAELEFPQRFGFPVFVILDETGKRIHTQNSAYLEKDKSYDKDKILRFLKNWSPAALDPASYEK</sequence>
<dbReference type="InterPro" id="IPR036249">
    <property type="entry name" value="Thioredoxin-like_sf"/>
</dbReference>